<sequence>MTSTVQNFGTGICVDVHTHLTDAKFNASTLGDVIAKAKEKGVKAALVVSESIADFEPVLRLQRLYPEFVLPCLGVHPIQKTGSVDEKGIDLLRSVCWRDYEGVEALIESSSGTIGGIGEIGLDFSPRFCKTSEEKESQRLIFFRQVKLAQSFDLAVNVHSRSAGNHAIKMLKEMDARKVLLHAFDGRASVAMEGASRGFYFSITASICRDLQIQKMVKLLPLSQLMVETDSPAIAPVKGELNEPVNVLISCEYIAKLKSVDVEHVKQITTENAVRVFPRLNHLINN</sequence>
<feature type="binding site" evidence="5">
    <location>
        <position position="159"/>
    </location>
    <ligand>
        <name>a divalent metal cation</name>
        <dbReference type="ChEBI" id="CHEBI:60240"/>
        <label>2</label>
    </ligand>
</feature>
<protein>
    <submittedName>
        <fullName evidence="6">Uncharacterized protein</fullName>
    </submittedName>
</protein>
<evidence type="ECO:0000256" key="5">
    <source>
        <dbReference type="PIRSR" id="PIRSR005902-1"/>
    </source>
</evidence>
<dbReference type="PANTHER" id="PTHR46317:SF1">
    <property type="entry name" value="HYDROLASE, TATD FAMILY"/>
    <property type="match status" value="1"/>
</dbReference>
<dbReference type="EMBL" id="JAWDGP010000178">
    <property type="protein sequence ID" value="KAK3803184.1"/>
    <property type="molecule type" value="Genomic_DNA"/>
</dbReference>
<evidence type="ECO:0000256" key="3">
    <source>
        <dbReference type="ARBA" id="ARBA00022801"/>
    </source>
</evidence>
<dbReference type="Gene3D" id="3.20.20.140">
    <property type="entry name" value="Metal-dependent hydrolases"/>
    <property type="match status" value="1"/>
</dbReference>
<evidence type="ECO:0000256" key="1">
    <source>
        <dbReference type="ARBA" id="ARBA00009275"/>
    </source>
</evidence>
<proteinExistence type="inferred from homology"/>
<evidence type="ECO:0000313" key="6">
    <source>
        <dbReference type="EMBL" id="KAK3803184.1"/>
    </source>
</evidence>
<organism evidence="6 7">
    <name type="scientific">Elysia crispata</name>
    <name type="common">lettuce slug</name>
    <dbReference type="NCBI Taxonomy" id="231223"/>
    <lineage>
        <taxon>Eukaryota</taxon>
        <taxon>Metazoa</taxon>
        <taxon>Spiralia</taxon>
        <taxon>Lophotrochozoa</taxon>
        <taxon>Mollusca</taxon>
        <taxon>Gastropoda</taxon>
        <taxon>Heterobranchia</taxon>
        <taxon>Euthyneura</taxon>
        <taxon>Panpulmonata</taxon>
        <taxon>Sacoglossa</taxon>
        <taxon>Placobranchoidea</taxon>
        <taxon>Plakobranchidae</taxon>
        <taxon>Elysia</taxon>
    </lineage>
</organism>
<name>A0AAE1BBD0_9GAST</name>
<dbReference type="PANTHER" id="PTHR46317">
    <property type="entry name" value="HYDROLASE OF PHP SUPERFAMILY-RELATED PROTEIN"/>
    <property type="match status" value="1"/>
</dbReference>
<keyword evidence="2 5" id="KW-0479">Metal-binding</keyword>
<dbReference type="Pfam" id="PF01026">
    <property type="entry name" value="TatD_DNase"/>
    <property type="match status" value="1"/>
</dbReference>
<feature type="binding site" evidence="5">
    <location>
        <position position="17"/>
    </location>
    <ligand>
        <name>a divalent metal cation</name>
        <dbReference type="ChEBI" id="CHEBI:60240"/>
        <label>1</label>
    </ligand>
</feature>
<comment type="similarity">
    <text evidence="1">Belongs to the metallo-dependent hydrolases superfamily. TatD-type hydrolase family.</text>
</comment>
<evidence type="ECO:0000313" key="7">
    <source>
        <dbReference type="Proteomes" id="UP001283361"/>
    </source>
</evidence>
<accession>A0AAE1BBD0</accession>
<dbReference type="AlphaFoldDB" id="A0AAE1BBD0"/>
<evidence type="ECO:0000256" key="2">
    <source>
        <dbReference type="ARBA" id="ARBA00022723"/>
    </source>
</evidence>
<dbReference type="GO" id="GO:0046872">
    <property type="term" value="F:metal ion binding"/>
    <property type="evidence" value="ECO:0007669"/>
    <property type="project" value="UniProtKB-KW"/>
</dbReference>
<dbReference type="SUPFAM" id="SSF51556">
    <property type="entry name" value="Metallo-dependent hydrolases"/>
    <property type="match status" value="1"/>
</dbReference>
<dbReference type="CDD" id="cd01310">
    <property type="entry name" value="TatD_DNAse"/>
    <property type="match status" value="1"/>
</dbReference>
<dbReference type="GO" id="GO:0016788">
    <property type="term" value="F:hydrolase activity, acting on ester bonds"/>
    <property type="evidence" value="ECO:0007669"/>
    <property type="project" value="InterPro"/>
</dbReference>
<dbReference type="InterPro" id="IPR001130">
    <property type="entry name" value="TatD-like"/>
</dbReference>
<dbReference type="Proteomes" id="UP001283361">
    <property type="component" value="Unassembled WGS sequence"/>
</dbReference>
<feature type="binding site" evidence="5">
    <location>
        <position position="19"/>
    </location>
    <ligand>
        <name>a divalent metal cation</name>
        <dbReference type="ChEBI" id="CHEBI:60240"/>
        <label>1</label>
    </ligand>
</feature>
<evidence type="ECO:0000256" key="4">
    <source>
        <dbReference type="ARBA" id="ARBA00093287"/>
    </source>
</evidence>
<feature type="binding site" evidence="5">
    <location>
        <position position="182"/>
    </location>
    <ligand>
        <name>a divalent metal cation</name>
        <dbReference type="ChEBI" id="CHEBI:60240"/>
        <label>2</label>
    </ligand>
</feature>
<feature type="binding site" evidence="5">
    <location>
        <position position="119"/>
    </location>
    <ligand>
        <name>a divalent metal cation</name>
        <dbReference type="ChEBI" id="CHEBI:60240"/>
        <label>1</label>
    </ligand>
</feature>
<feature type="binding site" evidence="5">
    <location>
        <position position="230"/>
    </location>
    <ligand>
        <name>a divalent metal cation</name>
        <dbReference type="ChEBI" id="CHEBI:60240"/>
        <label>1</label>
    </ligand>
</feature>
<reference evidence="6" key="1">
    <citation type="journal article" date="2023" name="G3 (Bethesda)">
        <title>A reference genome for the long-term kleptoplast-retaining sea slug Elysia crispata morphotype clarki.</title>
        <authorList>
            <person name="Eastman K.E."/>
            <person name="Pendleton A.L."/>
            <person name="Shaikh M.A."/>
            <person name="Suttiyut T."/>
            <person name="Ogas R."/>
            <person name="Tomko P."/>
            <person name="Gavelis G."/>
            <person name="Widhalm J.R."/>
            <person name="Wisecaver J.H."/>
        </authorList>
    </citation>
    <scope>NUCLEOTIDE SEQUENCE</scope>
    <source>
        <strain evidence="6">ECLA1</strain>
    </source>
</reference>
<comment type="caution">
    <text evidence="6">The sequence shown here is derived from an EMBL/GenBank/DDBJ whole genome shotgun (WGS) entry which is preliminary data.</text>
</comment>
<keyword evidence="3" id="KW-0378">Hydrolase</keyword>
<gene>
    <name evidence="6" type="ORF">RRG08_020942</name>
</gene>
<keyword evidence="7" id="KW-1185">Reference proteome</keyword>
<dbReference type="InterPro" id="IPR032466">
    <property type="entry name" value="Metal_Hydrolase"/>
</dbReference>
<comment type="function">
    <text evidence="4">Exhibits 3'-exonuclease activities and apurinic/apyrimidinic (AP) endonuclease (in vitro). Show preferential AP endonuclease activity on double-stranded DNA substrates and 3'- exonuclease activity on single-stranded DNA.</text>
</comment>
<dbReference type="PIRSF" id="PIRSF005902">
    <property type="entry name" value="DNase_TatD"/>
    <property type="match status" value="1"/>
</dbReference>